<dbReference type="AlphaFoldDB" id="A0A504YVQ2"/>
<dbReference type="Proteomes" id="UP000316759">
    <property type="component" value="Unassembled WGS sequence"/>
</dbReference>
<dbReference type="EMBL" id="SUNJ01003051">
    <property type="protein sequence ID" value="TPP65534.1"/>
    <property type="molecule type" value="Genomic_DNA"/>
</dbReference>
<organism evidence="2 3">
    <name type="scientific">Fasciola gigantica</name>
    <name type="common">Giant liver fluke</name>
    <dbReference type="NCBI Taxonomy" id="46835"/>
    <lineage>
        <taxon>Eukaryota</taxon>
        <taxon>Metazoa</taxon>
        <taxon>Spiralia</taxon>
        <taxon>Lophotrochozoa</taxon>
        <taxon>Platyhelminthes</taxon>
        <taxon>Trematoda</taxon>
        <taxon>Digenea</taxon>
        <taxon>Plagiorchiida</taxon>
        <taxon>Echinostomata</taxon>
        <taxon>Echinostomatoidea</taxon>
        <taxon>Fasciolidae</taxon>
        <taxon>Fasciola</taxon>
    </lineage>
</organism>
<protein>
    <submittedName>
        <fullName evidence="2">Uncharacterized protein</fullName>
    </submittedName>
</protein>
<sequence length="277" mass="30400">TSILSLHHRCLSILQNGIVRHDRNDLSEDGSGTMHQNNTLLPMCDKGNNMTVAYRALSSPYMMLSGSRVSPTLTGDSYTNEVAQAAWATVSPGYMELTEPVGHPPSFALLPSSKACTIQLPPNSPYCQQSGHRANSKLDNLTSSTLSGSGYDDERFCRLIMHHSLPVYDHQAEEELNPDPDKSLQLKKSRLVQFDTTARAQATGNQMNTFNNTKPHYEQKDTPELEESNSESKCSELAGVQKSADKSNASSLLLYLHDRQPSSAVDTRSHITGGSFV</sequence>
<dbReference type="OrthoDB" id="6278709at2759"/>
<accession>A0A504YVQ2</accession>
<evidence type="ECO:0000313" key="2">
    <source>
        <dbReference type="EMBL" id="TPP65534.1"/>
    </source>
</evidence>
<evidence type="ECO:0000313" key="3">
    <source>
        <dbReference type="Proteomes" id="UP000316759"/>
    </source>
</evidence>
<gene>
    <name evidence="2" type="ORF">FGIG_04383</name>
</gene>
<keyword evidence="3" id="KW-1185">Reference proteome</keyword>
<comment type="caution">
    <text evidence="2">The sequence shown here is derived from an EMBL/GenBank/DDBJ whole genome shotgun (WGS) entry which is preliminary data.</text>
</comment>
<name>A0A504YVQ2_FASGI</name>
<reference evidence="2 3" key="1">
    <citation type="submission" date="2019-04" db="EMBL/GenBank/DDBJ databases">
        <title>Annotation for the trematode Fasciola gigantica.</title>
        <authorList>
            <person name="Choi Y.-J."/>
        </authorList>
    </citation>
    <scope>NUCLEOTIDE SEQUENCE [LARGE SCALE GENOMIC DNA]</scope>
    <source>
        <strain evidence="2">Uganda_cow_1</strain>
    </source>
</reference>
<feature type="compositionally biased region" description="Polar residues" evidence="1">
    <location>
        <begin position="203"/>
        <end position="214"/>
    </location>
</feature>
<feature type="region of interest" description="Disordered" evidence="1">
    <location>
        <begin position="203"/>
        <end position="242"/>
    </location>
</feature>
<feature type="non-terminal residue" evidence="2">
    <location>
        <position position="1"/>
    </location>
</feature>
<proteinExistence type="predicted"/>
<evidence type="ECO:0000256" key="1">
    <source>
        <dbReference type="SAM" id="MobiDB-lite"/>
    </source>
</evidence>